<dbReference type="Gene3D" id="1.10.3480.10">
    <property type="entry name" value="TorD-like"/>
    <property type="match status" value="1"/>
</dbReference>
<dbReference type="Proteomes" id="UP000270261">
    <property type="component" value="Unassembled WGS sequence"/>
</dbReference>
<organism evidence="2 3">
    <name type="scientific">Lautropia dentalis</name>
    <dbReference type="NCBI Taxonomy" id="2490857"/>
    <lineage>
        <taxon>Bacteria</taxon>
        <taxon>Pseudomonadati</taxon>
        <taxon>Pseudomonadota</taxon>
        <taxon>Betaproteobacteria</taxon>
        <taxon>Burkholderiales</taxon>
        <taxon>Burkholderiaceae</taxon>
        <taxon>Lautropia</taxon>
    </lineage>
</organism>
<dbReference type="EMBL" id="RRUE01000001">
    <property type="protein sequence ID" value="RRN45188.1"/>
    <property type="molecule type" value="Genomic_DNA"/>
</dbReference>
<evidence type="ECO:0000313" key="3">
    <source>
        <dbReference type="Proteomes" id="UP000270261"/>
    </source>
</evidence>
<dbReference type="PANTHER" id="PTHR34227">
    <property type="entry name" value="CHAPERONE PROTEIN YCDY"/>
    <property type="match status" value="1"/>
</dbReference>
<dbReference type="InterPro" id="IPR020945">
    <property type="entry name" value="DMSO/NO3_reduct_chaperone"/>
</dbReference>
<name>A0A3R8MY86_9BURK</name>
<evidence type="ECO:0000256" key="1">
    <source>
        <dbReference type="ARBA" id="ARBA00023186"/>
    </source>
</evidence>
<dbReference type="AlphaFoldDB" id="A0A3R8MY86"/>
<dbReference type="SUPFAM" id="SSF89155">
    <property type="entry name" value="TorD-like"/>
    <property type="match status" value="1"/>
</dbReference>
<proteinExistence type="predicted"/>
<keyword evidence="1" id="KW-0143">Chaperone</keyword>
<reference evidence="2 3" key="1">
    <citation type="submission" date="2018-11" db="EMBL/GenBank/DDBJ databases">
        <title>Genome sequencing of Lautropia sp. KCOM 2505 (= ChDC F240).</title>
        <authorList>
            <person name="Kook J.-K."/>
            <person name="Park S.-N."/>
            <person name="Lim Y.K."/>
        </authorList>
    </citation>
    <scope>NUCLEOTIDE SEQUENCE [LARGE SCALE GENOMIC DNA]</scope>
    <source>
        <strain evidence="2 3">KCOM 2505</strain>
    </source>
</reference>
<dbReference type="InterPro" id="IPR050289">
    <property type="entry name" value="TorD/DmsD_chaperones"/>
</dbReference>
<comment type="caution">
    <text evidence="2">The sequence shown here is derived from an EMBL/GenBank/DDBJ whole genome shotgun (WGS) entry which is preliminary data.</text>
</comment>
<evidence type="ECO:0000313" key="2">
    <source>
        <dbReference type="EMBL" id="RRN45188.1"/>
    </source>
</evidence>
<protein>
    <recommendedName>
        <fullName evidence="4">Molecular chaperone TorD</fullName>
    </recommendedName>
</protein>
<dbReference type="RefSeq" id="WP_125094618.1">
    <property type="nucleotide sequence ID" value="NZ_RRUE01000001.1"/>
</dbReference>
<accession>A0A3R8MY86</accession>
<dbReference type="OrthoDB" id="7926125at2"/>
<gene>
    <name evidence="2" type="ORF">EHV23_02795</name>
</gene>
<dbReference type="PANTHER" id="PTHR34227:SF1">
    <property type="entry name" value="DIMETHYL SULFOXIDE REDUCTASE CHAPERONE-RELATED"/>
    <property type="match status" value="1"/>
</dbReference>
<sequence length="233" mass="25161">MNTMTVTLADVAEWLSAQFLAPPDAAMVEAARSVRGQLLLAQMGALLDRPDEMGRLRSLLSADAVPVVVQGLQRSHVALFEGIFRNRSVAPYASVWDGTGRLFGPAVERMQRLLHDLDIRLDEGFHEPPDHLGVQLLALAEALRQPQAARVARVLDELAWTERFAAALGRLDGDGYFGVAARLLPPLLERAGQAVQQAALAQQDAQRAIVCTPGQVQQDASALPACDMQAQVA</sequence>
<keyword evidence="3" id="KW-1185">Reference proteome</keyword>
<dbReference type="InterPro" id="IPR036411">
    <property type="entry name" value="TorD-like_sf"/>
</dbReference>
<evidence type="ECO:0008006" key="4">
    <source>
        <dbReference type="Google" id="ProtNLM"/>
    </source>
</evidence>
<dbReference type="Pfam" id="PF02613">
    <property type="entry name" value="Nitrate_red_del"/>
    <property type="match status" value="1"/>
</dbReference>